<evidence type="ECO:0000256" key="1">
    <source>
        <dbReference type="ARBA" id="ARBA00007529"/>
    </source>
</evidence>
<dbReference type="PIRSF" id="PIRSF029792">
    <property type="entry name" value="Pro_racemase"/>
    <property type="match status" value="1"/>
</dbReference>
<dbReference type="Gene3D" id="3.10.310.10">
    <property type="entry name" value="Diaminopimelate Epimerase, Chain A, domain 1"/>
    <property type="match status" value="2"/>
</dbReference>
<dbReference type="AlphaFoldDB" id="A0AAE3TE69"/>
<protein>
    <submittedName>
        <fullName evidence="2">Proline racemase family protein</fullName>
    </submittedName>
</protein>
<dbReference type="GO" id="GO:0047580">
    <property type="term" value="F:4-hydroxyproline epimerase activity"/>
    <property type="evidence" value="ECO:0007669"/>
    <property type="project" value="TreeGrafter"/>
</dbReference>
<organism evidence="2 3">
    <name type="scientific">Stygiobacter electus</name>
    <dbReference type="NCBI Taxonomy" id="3032292"/>
    <lineage>
        <taxon>Bacteria</taxon>
        <taxon>Pseudomonadati</taxon>
        <taxon>Ignavibacteriota</taxon>
        <taxon>Ignavibacteria</taxon>
        <taxon>Ignavibacteriales</taxon>
        <taxon>Melioribacteraceae</taxon>
        <taxon>Stygiobacter</taxon>
    </lineage>
</organism>
<sequence>MTFTKHFRKISEWNHPDDWIEIETIDAHTAGEPLRIILSGFPEIKGNSILEKRKFLKDNFDYLRTSLMFEPRGHADMYGCIITPPVSNNSDFGVIFMHNEGYSTMCGHGIIAVTKVVLETGMFDKVEPTTKIKIDSPAGLITSYAKVSNKKIDSVYFENVPSFVLLENKLVDVPQIGKVNFDVAFGGAFYAFVDADNINLALQTDNYKDIISKGMLIKNAVMKNFEIKHPFDDELSFLYGTIFYSKPKSDKNHSRHVCVFANGEVDRSPTGTGISARAAILYLKNQIKLNEQISIESIIDTTFSVKVISETKFGNHSAVIPQVEGNAFITGKNTFYIAPNDPLKNGFFLR</sequence>
<gene>
    <name evidence="2" type="ORF">P0M35_07335</name>
</gene>
<accession>A0AAE3TE69</accession>
<reference evidence="2" key="1">
    <citation type="submission" date="2023-03" db="EMBL/GenBank/DDBJ databases">
        <title>Stygiobacter electus gen. nov., sp. nov., facultatively anaerobic thermotolerant bacterium of the class Ignavibacteria from a well of Yessentuki mineral water deposit.</title>
        <authorList>
            <person name="Podosokorskaya O.A."/>
            <person name="Elcheninov A.G."/>
            <person name="Petrova N.F."/>
            <person name="Zavarzina D.G."/>
            <person name="Kublanov I.V."/>
            <person name="Merkel A.Y."/>
        </authorList>
    </citation>
    <scope>NUCLEOTIDE SEQUENCE</scope>
    <source>
        <strain evidence="2">09-Me</strain>
    </source>
</reference>
<keyword evidence="3" id="KW-1185">Reference proteome</keyword>
<name>A0AAE3TE69_9BACT</name>
<dbReference type="RefSeq" id="WP_321535726.1">
    <property type="nucleotide sequence ID" value="NZ_JARGDL010000008.1"/>
</dbReference>
<dbReference type="SFLD" id="SFLDS00028">
    <property type="entry name" value="Proline_Racemase"/>
    <property type="match status" value="1"/>
</dbReference>
<comment type="similarity">
    <text evidence="1">Belongs to the proline racemase family.</text>
</comment>
<dbReference type="Proteomes" id="UP001221302">
    <property type="component" value="Unassembled WGS sequence"/>
</dbReference>
<dbReference type="InterPro" id="IPR008794">
    <property type="entry name" value="Pro_racemase_fam"/>
</dbReference>
<evidence type="ECO:0000313" key="3">
    <source>
        <dbReference type="Proteomes" id="UP001221302"/>
    </source>
</evidence>
<dbReference type="PANTHER" id="PTHR33442">
    <property type="entry name" value="TRANS-3-HYDROXY-L-PROLINE DEHYDRATASE"/>
    <property type="match status" value="1"/>
</dbReference>
<comment type="caution">
    <text evidence="2">The sequence shown here is derived from an EMBL/GenBank/DDBJ whole genome shotgun (WGS) entry which is preliminary data.</text>
</comment>
<proteinExistence type="inferred from homology"/>
<dbReference type="FunFam" id="3.10.310.10:FF:000003">
    <property type="entry name" value="Proline racemase"/>
    <property type="match status" value="1"/>
</dbReference>
<evidence type="ECO:0000313" key="2">
    <source>
        <dbReference type="EMBL" id="MDF1611958.1"/>
    </source>
</evidence>
<dbReference type="SUPFAM" id="SSF54506">
    <property type="entry name" value="Diaminopimelate epimerase-like"/>
    <property type="match status" value="1"/>
</dbReference>
<dbReference type="PANTHER" id="PTHR33442:SF1">
    <property type="entry name" value="TRANS-3-HYDROXY-L-PROLINE DEHYDRATASE"/>
    <property type="match status" value="1"/>
</dbReference>
<dbReference type="Pfam" id="PF05544">
    <property type="entry name" value="Pro_racemase"/>
    <property type="match status" value="1"/>
</dbReference>
<dbReference type="EMBL" id="JARGDL010000008">
    <property type="protein sequence ID" value="MDF1611958.1"/>
    <property type="molecule type" value="Genomic_DNA"/>
</dbReference>